<dbReference type="AlphaFoldDB" id="A0A1N6Q9F1"/>
<dbReference type="GO" id="GO:0030246">
    <property type="term" value="F:carbohydrate binding"/>
    <property type="evidence" value="ECO:0007669"/>
    <property type="project" value="InterPro"/>
</dbReference>
<dbReference type="Pfam" id="PF01263">
    <property type="entry name" value="Aldose_epim"/>
    <property type="match status" value="1"/>
</dbReference>
<dbReference type="Gene3D" id="2.70.98.10">
    <property type="match status" value="1"/>
</dbReference>
<reference evidence="2" key="1">
    <citation type="submission" date="2017-01" db="EMBL/GenBank/DDBJ databases">
        <authorList>
            <person name="Varghese N."/>
            <person name="Submissions S."/>
        </authorList>
    </citation>
    <scope>NUCLEOTIDE SEQUENCE [LARGE SCALE GENOMIC DNA]</scope>
    <source>
        <strain evidence="2">ATCC 51758</strain>
    </source>
</reference>
<dbReference type="GO" id="GO:0006006">
    <property type="term" value="P:glucose metabolic process"/>
    <property type="evidence" value="ECO:0007669"/>
    <property type="project" value="TreeGrafter"/>
</dbReference>
<name>A0A1N6Q9F1_9RHOO</name>
<dbReference type="SUPFAM" id="SSF74650">
    <property type="entry name" value="Galactose mutarotase-like"/>
    <property type="match status" value="1"/>
</dbReference>
<evidence type="ECO:0000313" key="1">
    <source>
        <dbReference type="EMBL" id="SIQ13293.1"/>
    </source>
</evidence>
<gene>
    <name evidence="1" type="ORF">SAMN05421829_102408</name>
</gene>
<sequence>MEVLSARVENRGTHAFRVRKVQLAGMAAVELRDERSGAYAVFACRGATLLDWHVPHGGELVALTDGYQSADELAGQNGVRNGIMAPFPNRIAGGRYRFDGRDHDLLPGVPAAERLIYHGFLRELDLTIANVQEAAAGASVLFTGTIRPAAFPGYPFSLKLNVRVSFTARGLALGVTATNVGEHAAPYAAGWHPYFRLGDAPIERLELTVPATRCVLTDAKLLPLEGDDAFVPVEAAPVPDFRRPRPIGDAVLDACYANAAPDADGLIRSRLRDPATGRTLTIWQRGGLTHLFTGDTLAREPRRSIAIEPVEAMTNAFNRPECARDLRLPAGATTSFTCGVEFSSDSEIAPLNPALSATA</sequence>
<dbReference type="GO" id="GO:0004034">
    <property type="term" value="F:aldose 1-epimerase activity"/>
    <property type="evidence" value="ECO:0007669"/>
    <property type="project" value="TreeGrafter"/>
</dbReference>
<keyword evidence="2" id="KW-1185">Reference proteome</keyword>
<dbReference type="EMBL" id="FTMD01000002">
    <property type="protein sequence ID" value="SIQ13293.1"/>
    <property type="molecule type" value="Genomic_DNA"/>
</dbReference>
<proteinExistence type="predicted"/>
<dbReference type="PANTHER" id="PTHR10091:SF0">
    <property type="entry name" value="GALACTOSE MUTAROTASE"/>
    <property type="match status" value="1"/>
</dbReference>
<evidence type="ECO:0000313" key="2">
    <source>
        <dbReference type="Proteomes" id="UP000186819"/>
    </source>
</evidence>
<dbReference type="GO" id="GO:0033499">
    <property type="term" value="P:galactose catabolic process via UDP-galactose, Leloir pathway"/>
    <property type="evidence" value="ECO:0007669"/>
    <property type="project" value="TreeGrafter"/>
</dbReference>
<organism evidence="1 2">
    <name type="scientific">Aromatoleum tolulyticum</name>
    <dbReference type="NCBI Taxonomy" id="34027"/>
    <lineage>
        <taxon>Bacteria</taxon>
        <taxon>Pseudomonadati</taxon>
        <taxon>Pseudomonadota</taxon>
        <taxon>Betaproteobacteria</taxon>
        <taxon>Rhodocyclales</taxon>
        <taxon>Rhodocyclaceae</taxon>
        <taxon>Aromatoleum</taxon>
    </lineage>
</organism>
<dbReference type="InterPro" id="IPR011013">
    <property type="entry name" value="Gal_mutarotase_sf_dom"/>
</dbReference>
<dbReference type="STRING" id="34027.SAMN05421829_102408"/>
<dbReference type="Proteomes" id="UP000186819">
    <property type="component" value="Unassembled WGS sequence"/>
</dbReference>
<dbReference type="RefSeq" id="WP_076600899.1">
    <property type="nucleotide sequence ID" value="NZ_FTMD01000002.1"/>
</dbReference>
<dbReference type="InterPro" id="IPR008183">
    <property type="entry name" value="Aldose_1/G6P_1-epimerase"/>
</dbReference>
<protein>
    <submittedName>
        <fullName evidence="1">Aldose 1-epimerase</fullName>
    </submittedName>
</protein>
<dbReference type="InterPro" id="IPR014718">
    <property type="entry name" value="GH-type_carb-bd"/>
</dbReference>
<dbReference type="PANTHER" id="PTHR10091">
    <property type="entry name" value="ALDOSE-1-EPIMERASE"/>
    <property type="match status" value="1"/>
</dbReference>
<dbReference type="OrthoDB" id="9808779at2"/>
<accession>A0A1N6Q9F1</accession>